<comment type="caution">
    <text evidence="4">The sequence shown here is derived from an EMBL/GenBank/DDBJ whole genome shotgun (WGS) entry which is preliminary data.</text>
</comment>
<sequence>MRVFVNKPLLKFTNLASIYIIFIHIFVYNFFYPYMSCKIDADNDGGSSGPSSPRSQTLSETLQFAPKTLKALQEQRLLETEQIEATIFKEKATDVIDILTAIKRVRELELRHYVEAIDLNLARAINRESIIMQLRGQPAPAACEHCNKGAGPFTECIVMKDTFSGSCANCHFNDLGTRCSLRTESLTSPNKGKGKEKEDLPAVSQPKKNVNKEGSSGKRPATDTEVRKEKARCLHRRFRMVASTVEALSASAMAQNEILEEILKQLEARLTTLSNSVALMRAGLSSTKADAVSQYNLAIAAREMADSLAAEAGFEDFEETTREEEEEAAAVADI</sequence>
<dbReference type="GeneID" id="9579829"/>
<feature type="region of interest" description="Disordered" evidence="2">
    <location>
        <begin position="315"/>
        <end position="334"/>
    </location>
</feature>
<keyword evidence="3" id="KW-0472">Membrane</keyword>
<evidence type="ECO:0000256" key="2">
    <source>
        <dbReference type="SAM" id="MobiDB-lite"/>
    </source>
</evidence>
<dbReference type="KEGG" id="tve:TRV_08044"/>
<name>D4DLH0_TRIVH</name>
<feature type="transmembrane region" description="Helical" evidence="3">
    <location>
        <begin position="12"/>
        <end position="31"/>
    </location>
</feature>
<dbReference type="Pfam" id="PF12511">
    <property type="entry name" value="DUF3716"/>
    <property type="match status" value="1"/>
</dbReference>
<dbReference type="HOGENOM" id="CLU_832063_0_0_1"/>
<keyword evidence="3" id="KW-0812">Transmembrane</keyword>
<dbReference type="InterPro" id="IPR022190">
    <property type="entry name" value="DUF3716"/>
</dbReference>
<reference evidence="5" key="1">
    <citation type="journal article" date="2011" name="Genome Biol.">
        <title>Comparative and functional genomics provide insights into the pathogenicity of dermatophytic fungi.</title>
        <authorList>
            <person name="Burmester A."/>
            <person name="Shelest E."/>
            <person name="Gloeckner G."/>
            <person name="Heddergott C."/>
            <person name="Schindler S."/>
            <person name="Staib P."/>
            <person name="Heidel A."/>
            <person name="Felder M."/>
            <person name="Petzold A."/>
            <person name="Szafranski K."/>
            <person name="Feuermann M."/>
            <person name="Pedruzzi I."/>
            <person name="Priebe S."/>
            <person name="Groth M."/>
            <person name="Winkler R."/>
            <person name="Li W."/>
            <person name="Kniemeyer O."/>
            <person name="Schroeckh V."/>
            <person name="Hertweck C."/>
            <person name="Hube B."/>
            <person name="White T.C."/>
            <person name="Platzer M."/>
            <person name="Guthke R."/>
            <person name="Heitman J."/>
            <person name="Woestemeyer J."/>
            <person name="Zipfel P.F."/>
            <person name="Monod M."/>
            <person name="Brakhage A.A."/>
        </authorList>
    </citation>
    <scope>NUCLEOTIDE SEQUENCE [LARGE SCALE GENOMIC DNA]</scope>
    <source>
        <strain evidence="5">HKI 0517</strain>
    </source>
</reference>
<dbReference type="OrthoDB" id="4511039at2759"/>
<keyword evidence="1" id="KW-0175">Coiled coil</keyword>
<evidence type="ECO:0000313" key="5">
    <source>
        <dbReference type="Proteomes" id="UP000008383"/>
    </source>
</evidence>
<protein>
    <submittedName>
        <fullName evidence="4">Uncharacterized protein</fullName>
    </submittedName>
</protein>
<proteinExistence type="predicted"/>
<gene>
    <name evidence="4" type="ORF">TRV_08044</name>
</gene>
<keyword evidence="5" id="KW-1185">Reference proteome</keyword>
<feature type="coiled-coil region" evidence="1">
    <location>
        <begin position="249"/>
        <end position="276"/>
    </location>
</feature>
<feature type="region of interest" description="Disordered" evidence="2">
    <location>
        <begin position="183"/>
        <end position="228"/>
    </location>
</feature>
<dbReference type="Proteomes" id="UP000008383">
    <property type="component" value="Unassembled WGS sequence"/>
</dbReference>
<dbReference type="EMBL" id="ACYE01000505">
    <property type="protein sequence ID" value="EFE37306.1"/>
    <property type="molecule type" value="Genomic_DNA"/>
</dbReference>
<evidence type="ECO:0000256" key="1">
    <source>
        <dbReference type="SAM" id="Coils"/>
    </source>
</evidence>
<accession>D4DLH0</accession>
<feature type="compositionally biased region" description="Acidic residues" evidence="2">
    <location>
        <begin position="315"/>
        <end position="328"/>
    </location>
</feature>
<organism evidence="4 5">
    <name type="scientific">Trichophyton verrucosum (strain HKI 0517)</name>
    <dbReference type="NCBI Taxonomy" id="663202"/>
    <lineage>
        <taxon>Eukaryota</taxon>
        <taxon>Fungi</taxon>
        <taxon>Dikarya</taxon>
        <taxon>Ascomycota</taxon>
        <taxon>Pezizomycotina</taxon>
        <taxon>Eurotiomycetes</taxon>
        <taxon>Eurotiomycetidae</taxon>
        <taxon>Onygenales</taxon>
        <taxon>Arthrodermataceae</taxon>
        <taxon>Trichophyton</taxon>
    </lineage>
</organism>
<dbReference type="AlphaFoldDB" id="D4DLH0"/>
<dbReference type="RefSeq" id="XP_003017951.1">
    <property type="nucleotide sequence ID" value="XM_003017905.1"/>
</dbReference>
<evidence type="ECO:0000313" key="4">
    <source>
        <dbReference type="EMBL" id="EFE37306.1"/>
    </source>
</evidence>
<keyword evidence="3" id="KW-1133">Transmembrane helix</keyword>
<evidence type="ECO:0000256" key="3">
    <source>
        <dbReference type="SAM" id="Phobius"/>
    </source>
</evidence>